<dbReference type="Pfam" id="PF22514">
    <property type="entry name" value="EXPB1_D1"/>
    <property type="match status" value="1"/>
</dbReference>
<feature type="compositionally biased region" description="Low complexity" evidence="1">
    <location>
        <begin position="584"/>
        <end position="598"/>
    </location>
</feature>
<organism evidence="3 4">
    <name type="scientific">Saitoella complicata (strain BCRC 22490 / CBS 7301 / JCM 7358 / NBRC 10748 / NRRL Y-17804)</name>
    <dbReference type="NCBI Taxonomy" id="698492"/>
    <lineage>
        <taxon>Eukaryota</taxon>
        <taxon>Fungi</taxon>
        <taxon>Dikarya</taxon>
        <taxon>Ascomycota</taxon>
        <taxon>Taphrinomycotina</taxon>
        <taxon>Taphrinomycotina incertae sedis</taxon>
        <taxon>Saitoella</taxon>
    </lineage>
</organism>
<dbReference type="Proteomes" id="UP000033140">
    <property type="component" value="Unassembled WGS sequence"/>
</dbReference>
<evidence type="ECO:0000256" key="2">
    <source>
        <dbReference type="SAM" id="SignalP"/>
    </source>
</evidence>
<evidence type="ECO:0000313" key="4">
    <source>
        <dbReference type="Proteomes" id="UP000033140"/>
    </source>
</evidence>
<comment type="caution">
    <text evidence="3">The sequence shown here is derived from an EMBL/GenBank/DDBJ whole genome shotgun (WGS) entry which is preliminary data.</text>
</comment>
<keyword evidence="2" id="KW-0732">Signal</keyword>
<dbReference type="Gene3D" id="2.40.40.10">
    <property type="entry name" value="RlpA-like domain"/>
    <property type="match status" value="1"/>
</dbReference>
<protein>
    <recommendedName>
        <fullName evidence="5">Expansin-like EG45 domain-containing protein</fullName>
    </recommendedName>
</protein>
<dbReference type="EMBL" id="BACD03000007">
    <property type="protein sequence ID" value="GAO47054.1"/>
    <property type="molecule type" value="Genomic_DNA"/>
</dbReference>
<reference evidence="3 4" key="2">
    <citation type="journal article" date="2014" name="J. Gen. Appl. Microbiol.">
        <title>The early diverging ascomycetous budding yeast Saitoella complicata has three histone deacetylases belonging to the Clr6, Hos2, and Rpd3 lineages.</title>
        <authorList>
            <person name="Nishida H."/>
            <person name="Matsumoto T."/>
            <person name="Kondo S."/>
            <person name="Hamamoto M."/>
            <person name="Yoshikawa H."/>
        </authorList>
    </citation>
    <scope>NUCLEOTIDE SEQUENCE [LARGE SCALE GENOMIC DNA]</scope>
    <source>
        <strain evidence="3 4">NRRL Y-17804</strain>
    </source>
</reference>
<evidence type="ECO:0000256" key="1">
    <source>
        <dbReference type="SAM" id="MobiDB-lite"/>
    </source>
</evidence>
<evidence type="ECO:0008006" key="5">
    <source>
        <dbReference type="Google" id="ProtNLM"/>
    </source>
</evidence>
<dbReference type="SUPFAM" id="SSF50685">
    <property type="entry name" value="Barwin-like endoglucanases"/>
    <property type="match status" value="1"/>
</dbReference>
<feature type="signal peptide" evidence="2">
    <location>
        <begin position="1"/>
        <end position="21"/>
    </location>
</feature>
<dbReference type="STRING" id="698492.A0A0E9NB38"/>
<dbReference type="CDD" id="cd22278">
    <property type="entry name" value="DPBB_GH45_endoglucanase"/>
    <property type="match status" value="1"/>
</dbReference>
<evidence type="ECO:0000313" key="3">
    <source>
        <dbReference type="EMBL" id="GAO47054.1"/>
    </source>
</evidence>
<dbReference type="InterPro" id="IPR036908">
    <property type="entry name" value="RlpA-like_sf"/>
</dbReference>
<reference evidence="3 4" key="1">
    <citation type="journal article" date="2011" name="J. Gen. Appl. Microbiol.">
        <title>Draft genome sequencing of the enigmatic yeast Saitoella complicata.</title>
        <authorList>
            <person name="Nishida H."/>
            <person name="Hamamoto M."/>
            <person name="Sugiyama J."/>
        </authorList>
    </citation>
    <scope>NUCLEOTIDE SEQUENCE [LARGE SCALE GENOMIC DNA]</scope>
    <source>
        <strain evidence="3 4">NRRL Y-17804</strain>
    </source>
</reference>
<dbReference type="AlphaFoldDB" id="A0A0E9NB38"/>
<gene>
    <name evidence="3" type="ORF">G7K_1266-t1</name>
</gene>
<sequence>MRFAIDALFVAAIAASSVVSGERIRRREDVTAVGVSELGAGVVPTPLVLHGGLERRAVTSSTKTTTTSAKSTSKTTTKAPISSTKTTSKTTTKPPTTFSKATTTTKPVTTTSKTTTKSTATTKATSSTKTTAKSTSTTKAATTTSKITSSVKPSSTTTKSSSAVKTTSSTKPASSTTKTTTKASTTTAKITTTSSKPASSSTKSSTTTTKPTTSSVKTTFSASSVKVSSSTTKASSVSSTSKAASTTSKTTTSSSKPVSSSTTTSKSTTTTSKAASSVASTSKSTSVASPASTSKTSSSTSKAASFAVSTSKAASIPSRASSAAASSASSASSLASSSSTRQQYPAYTGVTYPDSPTSFAATDYSTPGGYFQPATYPYGPILNGSCTWYTGCSSQNGCGKQPLSGYTAALSSFLFGSAQGAGSACGRCFQLQGYEDPYQPGVELGTPAVIVKVTDKCPAGSSDPLCSQTPEEPLNQYGALANFDLCRDTGAYEAFFTPAHDMVLCSWFEVDCSLWEGVSGGYGSRNSTDFWDGYGCLMEEEGAERWPGQDGGCADNGYAQHYSDLHPSVVASSSAASGTVSATGSASAVPATTTSTPSPLSPNELRPTGLNGLSRTMTRPRALQTVFIGVGERNPAWFPASACKLRRDVFLAGDIPLEWQRRLRTLLPMQIQTKVNDMIKDSVRALRQGKGDELVFVPQKLVPRNQMIHNPSQMSPVAYAESGANPVGAQTRTLDAHLDTLLLFAGFTFWKTNDYMNHPVIGPQLRELD</sequence>
<dbReference type="PANTHER" id="PTHR33472">
    <property type="entry name" value="OS01G0106600 PROTEIN"/>
    <property type="match status" value="1"/>
</dbReference>
<accession>A0A0E9NB38</accession>
<name>A0A0E9NB38_SAICN</name>
<feature type="compositionally biased region" description="Low complexity" evidence="1">
    <location>
        <begin position="58"/>
        <end position="298"/>
    </location>
</feature>
<feature type="region of interest" description="Disordered" evidence="1">
    <location>
        <begin position="584"/>
        <end position="614"/>
    </location>
</feature>
<dbReference type="PANTHER" id="PTHR33472:SF28">
    <property type="entry name" value="BROMO AND FHA DOMAIN-CONTAINING PROTEIN DDB_G0267958"/>
    <property type="match status" value="1"/>
</dbReference>
<feature type="chain" id="PRO_5002430268" description="Expansin-like EG45 domain-containing protein" evidence="2">
    <location>
        <begin position="22"/>
        <end position="769"/>
    </location>
</feature>
<proteinExistence type="predicted"/>
<keyword evidence="4" id="KW-1185">Reference proteome</keyword>
<feature type="region of interest" description="Disordered" evidence="1">
    <location>
        <begin position="55"/>
        <end position="298"/>
    </location>
</feature>
<reference evidence="3 4" key="3">
    <citation type="journal article" date="2015" name="Genome Announc.">
        <title>Draft Genome Sequence of the Archiascomycetous Yeast Saitoella complicata.</title>
        <authorList>
            <person name="Yamauchi K."/>
            <person name="Kondo S."/>
            <person name="Hamamoto M."/>
            <person name="Takahashi Y."/>
            <person name="Ogura Y."/>
            <person name="Hayashi T."/>
            <person name="Nishida H."/>
        </authorList>
    </citation>
    <scope>NUCLEOTIDE SEQUENCE [LARGE SCALE GENOMIC DNA]</scope>
    <source>
        <strain evidence="3 4">NRRL Y-17804</strain>
    </source>
</reference>